<dbReference type="PANTHER" id="PTHR46173">
    <property type="entry name" value="CCA TRNA NUCLEOTIDYLTRANSFERASE 1, MITOCHONDRIAL"/>
    <property type="match status" value="1"/>
</dbReference>
<evidence type="ECO:0000256" key="4">
    <source>
        <dbReference type="ARBA" id="ARBA00022695"/>
    </source>
</evidence>
<keyword evidence="6" id="KW-0547">Nucleotide-binding</keyword>
<dbReference type="Pfam" id="PF01743">
    <property type="entry name" value="PolyA_pol"/>
    <property type="match status" value="1"/>
</dbReference>
<dbReference type="InterPro" id="IPR032828">
    <property type="entry name" value="PolyA_RNA-bd"/>
</dbReference>
<dbReference type="Proteomes" id="UP000824239">
    <property type="component" value="Unassembled WGS sequence"/>
</dbReference>
<gene>
    <name evidence="11" type="ORF">IAA53_04320</name>
</gene>
<evidence type="ECO:0000259" key="9">
    <source>
        <dbReference type="Pfam" id="PF01743"/>
    </source>
</evidence>
<dbReference type="SUPFAM" id="SSF81301">
    <property type="entry name" value="Nucleotidyltransferase"/>
    <property type="match status" value="1"/>
</dbReference>
<evidence type="ECO:0000256" key="5">
    <source>
        <dbReference type="ARBA" id="ARBA00022723"/>
    </source>
</evidence>
<dbReference type="GO" id="GO:0008033">
    <property type="term" value="P:tRNA processing"/>
    <property type="evidence" value="ECO:0007669"/>
    <property type="project" value="UniProtKB-KW"/>
</dbReference>
<dbReference type="Gene3D" id="1.10.3090.10">
    <property type="entry name" value="cca-adding enzyme, domain 2"/>
    <property type="match status" value="1"/>
</dbReference>
<evidence type="ECO:0000256" key="1">
    <source>
        <dbReference type="ARBA" id="ARBA00001946"/>
    </source>
</evidence>
<evidence type="ECO:0000256" key="8">
    <source>
        <dbReference type="RuleBase" id="RU003953"/>
    </source>
</evidence>
<evidence type="ECO:0000313" key="12">
    <source>
        <dbReference type="Proteomes" id="UP000824239"/>
    </source>
</evidence>
<keyword evidence="5" id="KW-0479">Metal-binding</keyword>
<evidence type="ECO:0000256" key="3">
    <source>
        <dbReference type="ARBA" id="ARBA00022694"/>
    </source>
</evidence>
<dbReference type="AlphaFoldDB" id="A0A9D1IX00"/>
<keyword evidence="4 11" id="KW-0548">Nucleotidyltransferase</keyword>
<keyword evidence="2 8" id="KW-0808">Transferase</keyword>
<comment type="cofactor">
    <cofactor evidence="1">
        <name>Mg(2+)</name>
        <dbReference type="ChEBI" id="CHEBI:18420"/>
    </cofactor>
</comment>
<accession>A0A9D1IX00</accession>
<dbReference type="CDD" id="cd05398">
    <property type="entry name" value="NT_ClassII-CCAase"/>
    <property type="match status" value="1"/>
</dbReference>
<dbReference type="GO" id="GO:0004810">
    <property type="term" value="F:CCA tRNA nucleotidyltransferase activity"/>
    <property type="evidence" value="ECO:0007669"/>
    <property type="project" value="UniProtKB-EC"/>
</dbReference>
<dbReference type="GO" id="GO:0000166">
    <property type="term" value="F:nucleotide binding"/>
    <property type="evidence" value="ECO:0007669"/>
    <property type="project" value="UniProtKB-KW"/>
</dbReference>
<keyword evidence="8" id="KW-0694">RNA-binding</keyword>
<dbReference type="Pfam" id="PF12627">
    <property type="entry name" value="PolyA_pol_RNAbd"/>
    <property type="match status" value="1"/>
</dbReference>
<comment type="caution">
    <text evidence="11">The sequence shown here is derived from an EMBL/GenBank/DDBJ whole genome shotgun (WGS) entry which is preliminary data.</text>
</comment>
<feature type="domain" description="Poly A polymerase head" evidence="9">
    <location>
        <begin position="21"/>
        <end position="140"/>
    </location>
</feature>
<reference evidence="11" key="1">
    <citation type="submission" date="2020-10" db="EMBL/GenBank/DDBJ databases">
        <authorList>
            <person name="Gilroy R."/>
        </authorList>
    </citation>
    <scope>NUCLEOTIDE SEQUENCE</scope>
    <source>
        <strain evidence="11">ChiBcec15-4380</strain>
    </source>
</reference>
<reference evidence="11" key="2">
    <citation type="journal article" date="2021" name="PeerJ">
        <title>Extensive microbial diversity within the chicken gut microbiome revealed by metagenomics and culture.</title>
        <authorList>
            <person name="Gilroy R."/>
            <person name="Ravi A."/>
            <person name="Getino M."/>
            <person name="Pursley I."/>
            <person name="Horton D.L."/>
            <person name="Alikhan N.F."/>
            <person name="Baker D."/>
            <person name="Gharbi K."/>
            <person name="Hall N."/>
            <person name="Watson M."/>
            <person name="Adriaenssens E.M."/>
            <person name="Foster-Nyarko E."/>
            <person name="Jarju S."/>
            <person name="Secka A."/>
            <person name="Antonio M."/>
            <person name="Oren A."/>
            <person name="Chaudhuri R.R."/>
            <person name="La Ragione R."/>
            <person name="Hildebrand F."/>
            <person name="Pallen M.J."/>
        </authorList>
    </citation>
    <scope>NUCLEOTIDE SEQUENCE</scope>
    <source>
        <strain evidence="11">ChiBcec15-4380</strain>
    </source>
</reference>
<dbReference type="PANTHER" id="PTHR46173:SF1">
    <property type="entry name" value="CCA TRNA NUCLEOTIDYLTRANSFERASE 1, MITOCHONDRIAL"/>
    <property type="match status" value="1"/>
</dbReference>
<dbReference type="InterPro" id="IPR002646">
    <property type="entry name" value="PolA_pol_head_dom"/>
</dbReference>
<evidence type="ECO:0000256" key="7">
    <source>
        <dbReference type="ARBA" id="ARBA00022842"/>
    </source>
</evidence>
<dbReference type="EC" id="2.7.7.72" evidence="11"/>
<dbReference type="GO" id="GO:0000049">
    <property type="term" value="F:tRNA binding"/>
    <property type="evidence" value="ECO:0007669"/>
    <property type="project" value="TreeGrafter"/>
</dbReference>
<dbReference type="InterPro" id="IPR043519">
    <property type="entry name" value="NT_sf"/>
</dbReference>
<dbReference type="InterPro" id="IPR050264">
    <property type="entry name" value="Bact_CCA-adding_enz_type3_sf"/>
</dbReference>
<evidence type="ECO:0000259" key="10">
    <source>
        <dbReference type="Pfam" id="PF12627"/>
    </source>
</evidence>
<feature type="domain" description="tRNA nucleotidyltransferase/poly(A) polymerase RNA and SrmB- binding" evidence="10">
    <location>
        <begin position="167"/>
        <end position="221"/>
    </location>
</feature>
<dbReference type="Gene3D" id="3.30.460.10">
    <property type="entry name" value="Beta Polymerase, domain 2"/>
    <property type="match status" value="1"/>
</dbReference>
<dbReference type="GO" id="GO:0046872">
    <property type="term" value="F:metal ion binding"/>
    <property type="evidence" value="ECO:0007669"/>
    <property type="project" value="UniProtKB-KW"/>
</dbReference>
<evidence type="ECO:0000256" key="6">
    <source>
        <dbReference type="ARBA" id="ARBA00022741"/>
    </source>
</evidence>
<proteinExistence type="inferred from homology"/>
<evidence type="ECO:0000313" key="11">
    <source>
        <dbReference type="EMBL" id="HIR50499.1"/>
    </source>
</evidence>
<dbReference type="SUPFAM" id="SSF81891">
    <property type="entry name" value="Poly A polymerase C-terminal region-like"/>
    <property type="match status" value="1"/>
</dbReference>
<dbReference type="NCBIfam" id="NF009814">
    <property type="entry name" value="PRK13299.1"/>
    <property type="match status" value="1"/>
</dbReference>
<name>A0A9D1IX00_9FIRM</name>
<organism evidence="11 12">
    <name type="scientific">Candidatus Avoscillospira avicola</name>
    <dbReference type="NCBI Taxonomy" id="2840706"/>
    <lineage>
        <taxon>Bacteria</taxon>
        <taxon>Bacillati</taxon>
        <taxon>Bacillota</taxon>
        <taxon>Clostridia</taxon>
        <taxon>Eubacteriales</taxon>
        <taxon>Oscillospiraceae</taxon>
        <taxon>Oscillospiraceae incertae sedis</taxon>
        <taxon>Candidatus Avoscillospira</taxon>
    </lineage>
</organism>
<keyword evidence="3" id="KW-0819">tRNA processing</keyword>
<keyword evidence="7" id="KW-0460">Magnesium</keyword>
<comment type="similarity">
    <text evidence="8">Belongs to the tRNA nucleotidyltransferase/poly(A) polymerase family.</text>
</comment>
<dbReference type="EMBL" id="DVHE01000036">
    <property type="protein sequence ID" value="HIR50499.1"/>
    <property type="molecule type" value="Genomic_DNA"/>
</dbReference>
<evidence type="ECO:0000256" key="2">
    <source>
        <dbReference type="ARBA" id="ARBA00022679"/>
    </source>
</evidence>
<protein>
    <submittedName>
        <fullName evidence="11">CCA tRNA nucleotidyltransferase</fullName>
        <ecNumber evidence="11">2.7.7.72</ecNumber>
    </submittedName>
</protein>
<sequence length="365" mass="39713">MVKRAPAEILKTLEQAGYESYFVGGCVRDTLLGRPIHDWDITTAARPEAVMALFSHCVPTGIAHGTVTVLLEDTEAEVTTFRADGPYLDGRHPEGVTFVSSLEADLARRDFTVNAMAMDLRGALADPFGGQADLKGRILRAVGEPEQRFREDALRMLRALRFAAQLDFSLEAGTDAAIRRCHALTAALSAERVRDEVEKTLLSPRPGRVGEMAALGLLAAFGFPEGRDTGWLSRLPATAEVRWAGLCRTYPELDLAALRLPRRLSQDAMAAARLSWPEDRLGRKQLLSAHGETRGRIAAALAGDAESAEEILASGECLYLRDLAVSGADFPQLRGPEVGRHLQALLAHVLAHPGDNRREVLLRLA</sequence>